<feature type="domain" description="PRC-barrel" evidence="1">
    <location>
        <begin position="8"/>
        <end position="75"/>
    </location>
</feature>
<reference evidence="2 3" key="1">
    <citation type="submission" date="2017-09" db="EMBL/GenBank/DDBJ databases">
        <title>Depth-based differentiation of microbial function through sediment-hosted aquifers and enrichment of novel symbionts in the deep terrestrial subsurface.</title>
        <authorList>
            <person name="Probst A.J."/>
            <person name="Ladd B."/>
            <person name="Jarett J.K."/>
            <person name="Geller-Mcgrath D.E."/>
            <person name="Sieber C.M."/>
            <person name="Emerson J.B."/>
            <person name="Anantharaman K."/>
            <person name="Thomas B.C."/>
            <person name="Malmstrom R."/>
            <person name="Stieglmeier M."/>
            <person name="Klingl A."/>
            <person name="Woyke T."/>
            <person name="Ryan C.M."/>
            <person name="Banfield J.F."/>
        </authorList>
    </citation>
    <scope>NUCLEOTIDE SEQUENCE [LARGE SCALE GENOMIC DNA]</scope>
    <source>
        <strain evidence="2">CG23_combo_of_CG06-09_8_20_14_all_40_13</strain>
    </source>
</reference>
<dbReference type="Proteomes" id="UP000231567">
    <property type="component" value="Unassembled WGS sequence"/>
</dbReference>
<gene>
    <name evidence="2" type="ORF">COX39_02800</name>
</gene>
<dbReference type="Gene3D" id="2.30.30.240">
    <property type="entry name" value="PRC-barrel domain"/>
    <property type="match status" value="2"/>
</dbReference>
<dbReference type="EMBL" id="PCRM01000039">
    <property type="protein sequence ID" value="PIP21434.1"/>
    <property type="molecule type" value="Genomic_DNA"/>
</dbReference>
<dbReference type="Pfam" id="PF05239">
    <property type="entry name" value="PRC"/>
    <property type="match status" value="1"/>
</dbReference>
<proteinExistence type="predicted"/>
<dbReference type="SUPFAM" id="SSF50346">
    <property type="entry name" value="PRC-barrel domain"/>
    <property type="match status" value="1"/>
</dbReference>
<comment type="caution">
    <text evidence="2">The sequence shown here is derived from an EMBL/GenBank/DDBJ whole genome shotgun (WGS) entry which is preliminary data.</text>
</comment>
<evidence type="ECO:0000313" key="2">
    <source>
        <dbReference type="EMBL" id="PIP21434.1"/>
    </source>
</evidence>
<dbReference type="InterPro" id="IPR011033">
    <property type="entry name" value="PRC_barrel-like_sf"/>
</dbReference>
<dbReference type="AlphaFoldDB" id="A0A2G9YQF6"/>
<dbReference type="InterPro" id="IPR027275">
    <property type="entry name" value="PRC-brl_dom"/>
</dbReference>
<accession>A0A2G9YQF6</accession>
<organism evidence="2 3">
    <name type="scientific">Candidatus Nealsonbacteria bacterium CG23_combo_of_CG06-09_8_20_14_all_40_13</name>
    <dbReference type="NCBI Taxonomy" id="1974724"/>
    <lineage>
        <taxon>Bacteria</taxon>
        <taxon>Candidatus Nealsoniibacteriota</taxon>
    </lineage>
</organism>
<evidence type="ECO:0000313" key="3">
    <source>
        <dbReference type="Proteomes" id="UP000231567"/>
    </source>
</evidence>
<evidence type="ECO:0000259" key="1">
    <source>
        <dbReference type="Pfam" id="PF05239"/>
    </source>
</evidence>
<sequence length="171" mass="18870">MWEGDMQILASHLISLPVAAIANQSKIGELKSVVFDPENGKVLGFLIKQSIFHKNKLLSLSDILSLDESGAVVRNQDDLVDISEVVRIDKLLKKNIPILGQRAKTESGKNLGLVDDILIDTSTLCITKFYLKSLLQDKILPYEKVYQITSKAVVFQDDVTEGKTVAEGIMA</sequence>
<name>A0A2G9YQF6_9BACT</name>
<protein>
    <recommendedName>
        <fullName evidence="1">PRC-barrel domain-containing protein</fullName>
    </recommendedName>
</protein>